<dbReference type="CDD" id="cd17339">
    <property type="entry name" value="MFS_NIMT_CynX_like"/>
    <property type="match status" value="1"/>
</dbReference>
<evidence type="ECO:0000256" key="4">
    <source>
        <dbReference type="ARBA" id="ARBA00023136"/>
    </source>
</evidence>
<feature type="transmembrane region" description="Helical" evidence="5">
    <location>
        <begin position="238"/>
        <end position="259"/>
    </location>
</feature>
<evidence type="ECO:0000313" key="7">
    <source>
        <dbReference type="EMBL" id="GAA1777830.1"/>
    </source>
</evidence>
<dbReference type="Pfam" id="PF07690">
    <property type="entry name" value="MFS_1"/>
    <property type="match status" value="1"/>
</dbReference>
<feature type="transmembrane region" description="Helical" evidence="5">
    <location>
        <begin position="159"/>
        <end position="182"/>
    </location>
</feature>
<dbReference type="InterPro" id="IPR036259">
    <property type="entry name" value="MFS_trans_sf"/>
</dbReference>
<dbReference type="PANTHER" id="PTHR23523:SF2">
    <property type="entry name" value="2-NITROIMIDAZOLE TRANSPORTER"/>
    <property type="match status" value="1"/>
</dbReference>
<organism evidence="7 8">
    <name type="scientific">Leucobacter iarius</name>
    <dbReference type="NCBI Taxonomy" id="333963"/>
    <lineage>
        <taxon>Bacteria</taxon>
        <taxon>Bacillati</taxon>
        <taxon>Actinomycetota</taxon>
        <taxon>Actinomycetes</taxon>
        <taxon>Micrococcales</taxon>
        <taxon>Microbacteriaceae</taxon>
        <taxon>Leucobacter</taxon>
    </lineage>
</organism>
<evidence type="ECO:0000256" key="5">
    <source>
        <dbReference type="SAM" id="Phobius"/>
    </source>
</evidence>
<dbReference type="EMBL" id="BAAAOB010000001">
    <property type="protein sequence ID" value="GAA1777830.1"/>
    <property type="molecule type" value="Genomic_DNA"/>
</dbReference>
<dbReference type="SUPFAM" id="SSF103473">
    <property type="entry name" value="MFS general substrate transporter"/>
    <property type="match status" value="1"/>
</dbReference>
<comment type="subcellular location">
    <subcellularLocation>
        <location evidence="1">Cell membrane</location>
        <topology evidence="1">Multi-pass membrane protein</topology>
    </subcellularLocation>
</comment>
<feature type="transmembrane region" description="Helical" evidence="5">
    <location>
        <begin position="279"/>
        <end position="300"/>
    </location>
</feature>
<protein>
    <submittedName>
        <fullName evidence="7">MFS transporter</fullName>
    </submittedName>
</protein>
<dbReference type="Gene3D" id="1.20.1250.20">
    <property type="entry name" value="MFS general substrate transporter like domains"/>
    <property type="match status" value="1"/>
</dbReference>
<dbReference type="InterPro" id="IPR020846">
    <property type="entry name" value="MFS_dom"/>
</dbReference>
<keyword evidence="4 5" id="KW-0472">Membrane</keyword>
<name>A0ABP4XG20_9MICO</name>
<feature type="transmembrane region" description="Helical" evidence="5">
    <location>
        <begin position="102"/>
        <end position="119"/>
    </location>
</feature>
<feature type="transmembrane region" description="Helical" evidence="5">
    <location>
        <begin position="125"/>
        <end position="147"/>
    </location>
</feature>
<evidence type="ECO:0000313" key="8">
    <source>
        <dbReference type="Proteomes" id="UP001500851"/>
    </source>
</evidence>
<comment type="caution">
    <text evidence="7">The sequence shown here is derived from an EMBL/GenBank/DDBJ whole genome shotgun (WGS) entry which is preliminary data.</text>
</comment>
<keyword evidence="2 5" id="KW-0812">Transmembrane</keyword>
<gene>
    <name evidence="7" type="ORF">GCM10009768_02990</name>
</gene>
<accession>A0ABP4XG20</accession>
<feature type="domain" description="Major facilitator superfamily (MFS) profile" evidence="6">
    <location>
        <begin position="32"/>
        <end position="423"/>
    </location>
</feature>
<feature type="transmembrane region" description="Helical" evidence="5">
    <location>
        <begin position="32"/>
        <end position="51"/>
    </location>
</feature>
<proteinExistence type="predicted"/>
<feature type="transmembrane region" description="Helical" evidence="5">
    <location>
        <begin position="307"/>
        <end position="328"/>
    </location>
</feature>
<dbReference type="InterPro" id="IPR052524">
    <property type="entry name" value="MFS_Cyanate_Porter"/>
</dbReference>
<keyword evidence="3 5" id="KW-1133">Transmembrane helix</keyword>
<keyword evidence="8" id="KW-1185">Reference proteome</keyword>
<reference evidence="8" key="1">
    <citation type="journal article" date="2019" name="Int. J. Syst. Evol. Microbiol.">
        <title>The Global Catalogue of Microorganisms (GCM) 10K type strain sequencing project: providing services to taxonomists for standard genome sequencing and annotation.</title>
        <authorList>
            <consortium name="The Broad Institute Genomics Platform"/>
            <consortium name="The Broad Institute Genome Sequencing Center for Infectious Disease"/>
            <person name="Wu L."/>
            <person name="Ma J."/>
        </authorList>
    </citation>
    <scope>NUCLEOTIDE SEQUENCE [LARGE SCALE GENOMIC DNA]</scope>
    <source>
        <strain evidence="8">JCM 14736</strain>
    </source>
</reference>
<evidence type="ECO:0000256" key="1">
    <source>
        <dbReference type="ARBA" id="ARBA00004651"/>
    </source>
</evidence>
<dbReference type="InterPro" id="IPR011701">
    <property type="entry name" value="MFS"/>
</dbReference>
<sequence length="435" mass="44648">MRTSEIPITDDLPVEAARPDERPVERSRSRGGMLLLAAGLILIGLNLRIGVASIGPVLGEIRDALGLSTTAAGLLTTIPVFAFGAFAFLTPGLTRRLGMHRLLGVTMIVLAAGILLRLHPSLVGLFVGTVLVGAAIAVGNVLMPPAIKQDFSHRSGLMMGLYSTALFVGAAAASGLTVPLLPLVGGDWRAALAVWAAPAILAAAIWIPQMRRSPGRARAGAGVADAPSETGEPPFRAILGDPIAIAVTALMGLQSAAYYTSLTWVPTILQDAGIAAGTAGWLFAFSAFPGILASFVVPALAKRIRPVWLPVAVAVALMAVAYVGLAVAPAAAPYLWMTLLGLGQGASISLSLATIVLRSPDAHHTGHLSTMAQGFGYLIAGLAPIGFGAVHALSGEWTLPLAALGLLLVLQLVAGVVASRPGHIRARVPGRRVSS</sequence>
<evidence type="ECO:0000256" key="2">
    <source>
        <dbReference type="ARBA" id="ARBA00022692"/>
    </source>
</evidence>
<feature type="transmembrane region" description="Helical" evidence="5">
    <location>
        <begin position="71"/>
        <end position="90"/>
    </location>
</feature>
<evidence type="ECO:0000259" key="6">
    <source>
        <dbReference type="PROSITE" id="PS50850"/>
    </source>
</evidence>
<feature type="transmembrane region" description="Helical" evidence="5">
    <location>
        <begin position="334"/>
        <end position="355"/>
    </location>
</feature>
<dbReference type="PANTHER" id="PTHR23523">
    <property type="match status" value="1"/>
</dbReference>
<dbReference type="RefSeq" id="WP_344028426.1">
    <property type="nucleotide sequence ID" value="NZ_BAAAOB010000001.1"/>
</dbReference>
<dbReference type="PROSITE" id="PS50850">
    <property type="entry name" value="MFS"/>
    <property type="match status" value="1"/>
</dbReference>
<feature type="transmembrane region" description="Helical" evidence="5">
    <location>
        <begin position="399"/>
        <end position="418"/>
    </location>
</feature>
<feature type="transmembrane region" description="Helical" evidence="5">
    <location>
        <begin position="188"/>
        <end position="208"/>
    </location>
</feature>
<feature type="transmembrane region" description="Helical" evidence="5">
    <location>
        <begin position="375"/>
        <end position="393"/>
    </location>
</feature>
<dbReference type="Proteomes" id="UP001500851">
    <property type="component" value="Unassembled WGS sequence"/>
</dbReference>
<evidence type="ECO:0000256" key="3">
    <source>
        <dbReference type="ARBA" id="ARBA00022989"/>
    </source>
</evidence>